<feature type="non-terminal residue" evidence="1">
    <location>
        <position position="75"/>
    </location>
</feature>
<proteinExistence type="predicted"/>
<accession>A0A9J6AUE9</accession>
<name>A0A9J6AUE9_SOLCO</name>
<keyword evidence="2" id="KW-1185">Reference proteome</keyword>
<evidence type="ECO:0000313" key="2">
    <source>
        <dbReference type="Proteomes" id="UP000824120"/>
    </source>
</evidence>
<dbReference type="AlphaFoldDB" id="A0A9J6AUE9"/>
<reference evidence="1 2" key="1">
    <citation type="submission" date="2020-09" db="EMBL/GenBank/DDBJ databases">
        <title>De no assembly of potato wild relative species, Solanum commersonii.</title>
        <authorList>
            <person name="Cho K."/>
        </authorList>
    </citation>
    <scope>NUCLEOTIDE SEQUENCE [LARGE SCALE GENOMIC DNA]</scope>
    <source>
        <strain evidence="1">LZ3.2</strain>
        <tissue evidence="1">Leaf</tissue>
    </source>
</reference>
<dbReference type="Proteomes" id="UP000824120">
    <property type="component" value="Chromosome 2"/>
</dbReference>
<organism evidence="1 2">
    <name type="scientific">Solanum commersonii</name>
    <name type="common">Commerson's wild potato</name>
    <name type="synonym">Commerson's nightshade</name>
    <dbReference type="NCBI Taxonomy" id="4109"/>
    <lineage>
        <taxon>Eukaryota</taxon>
        <taxon>Viridiplantae</taxon>
        <taxon>Streptophyta</taxon>
        <taxon>Embryophyta</taxon>
        <taxon>Tracheophyta</taxon>
        <taxon>Spermatophyta</taxon>
        <taxon>Magnoliopsida</taxon>
        <taxon>eudicotyledons</taxon>
        <taxon>Gunneridae</taxon>
        <taxon>Pentapetalae</taxon>
        <taxon>asterids</taxon>
        <taxon>lamiids</taxon>
        <taxon>Solanales</taxon>
        <taxon>Solanaceae</taxon>
        <taxon>Solanoideae</taxon>
        <taxon>Solaneae</taxon>
        <taxon>Solanum</taxon>
    </lineage>
</organism>
<evidence type="ECO:0000313" key="1">
    <source>
        <dbReference type="EMBL" id="KAG5627775.1"/>
    </source>
</evidence>
<comment type="caution">
    <text evidence="1">The sequence shown here is derived from an EMBL/GenBank/DDBJ whole genome shotgun (WGS) entry which is preliminary data.</text>
</comment>
<sequence>MPYPSLYGVERLFLIDPRQPPPLFGLGTGNVNLVSHEACLAQENLERRGSIMCRCYLCEKACDLWIIFLCVVNLF</sequence>
<dbReference type="EMBL" id="JACXVP010000002">
    <property type="protein sequence ID" value="KAG5627775.1"/>
    <property type="molecule type" value="Genomic_DNA"/>
</dbReference>
<protein>
    <submittedName>
        <fullName evidence="1">Uncharacterized protein</fullName>
    </submittedName>
</protein>
<gene>
    <name evidence="1" type="ORF">H5410_012993</name>
</gene>